<dbReference type="PROSITE" id="PS50983">
    <property type="entry name" value="FE_B12_PBP"/>
    <property type="match status" value="1"/>
</dbReference>
<protein>
    <submittedName>
        <fullName evidence="2">Iron complex transport system substrate-binding protein</fullName>
    </submittedName>
</protein>
<dbReference type="AlphaFoldDB" id="A0A1H4F0E4"/>
<organism evidence="2 3">
    <name type="scientific">Rubrimonas cliftonensis</name>
    <dbReference type="NCBI Taxonomy" id="89524"/>
    <lineage>
        <taxon>Bacteria</taxon>
        <taxon>Pseudomonadati</taxon>
        <taxon>Pseudomonadota</taxon>
        <taxon>Alphaproteobacteria</taxon>
        <taxon>Rhodobacterales</taxon>
        <taxon>Paracoccaceae</taxon>
        <taxon>Rubrimonas</taxon>
    </lineage>
</organism>
<reference evidence="2 3" key="1">
    <citation type="submission" date="2016-10" db="EMBL/GenBank/DDBJ databases">
        <authorList>
            <person name="de Groot N.N."/>
        </authorList>
    </citation>
    <scope>NUCLEOTIDE SEQUENCE [LARGE SCALE GENOMIC DNA]</scope>
    <source>
        <strain evidence="2 3">DSM 15345</strain>
    </source>
</reference>
<dbReference type="PANTHER" id="PTHR30535:SF4">
    <property type="entry name" value="HEMIN-BINDING PERIPLASMIC PROTEIN HMUT"/>
    <property type="match status" value="1"/>
</dbReference>
<keyword evidence="3" id="KW-1185">Reference proteome</keyword>
<gene>
    <name evidence="2" type="ORF">SAMN05444370_11717</name>
</gene>
<dbReference type="EMBL" id="FNQM01000017">
    <property type="protein sequence ID" value="SEA90308.1"/>
    <property type="molecule type" value="Genomic_DNA"/>
</dbReference>
<sequence length="293" mass="29435">MSAAQPSRRAALAMGAAALALAPGLRRAFATEPARRIVSIGGAVTEIVFALGEQDRLVGRDATSTHPPEAEALPDVGYMRALSSEGVLSLRPDLIVAAEGAGPPEAVALLREAAVPFATIPEGHDRAAVAAKIRAVADALGAPERGAALAAEVDAALARAMAQAAAPDGQSPARVLFILSMQGGRVLASGRGTGADGIIALAGAVNAVDAFEGYKPLTDEAVIAAAPDVILMMDRGEGHEAARRDVVGHAALALTPAARAGRLVRLDGLLLLGFGPRTPQAISVLASALADAG</sequence>
<name>A0A1H4F0E4_9RHOB</name>
<evidence type="ECO:0000313" key="2">
    <source>
        <dbReference type="EMBL" id="SEA90308.1"/>
    </source>
</evidence>
<accession>A0A1H4F0E4</accession>
<dbReference type="PANTHER" id="PTHR30535">
    <property type="entry name" value="VITAMIN B12-BINDING PROTEIN"/>
    <property type="match status" value="1"/>
</dbReference>
<dbReference type="Gene3D" id="3.40.50.1980">
    <property type="entry name" value="Nitrogenase molybdenum iron protein domain"/>
    <property type="match status" value="2"/>
</dbReference>
<dbReference type="InterPro" id="IPR002491">
    <property type="entry name" value="ABC_transptr_periplasmic_BD"/>
</dbReference>
<dbReference type="STRING" id="89524.SAMN05444370_11717"/>
<evidence type="ECO:0000259" key="1">
    <source>
        <dbReference type="PROSITE" id="PS50983"/>
    </source>
</evidence>
<dbReference type="SUPFAM" id="SSF53807">
    <property type="entry name" value="Helical backbone' metal receptor"/>
    <property type="match status" value="1"/>
</dbReference>
<dbReference type="PROSITE" id="PS51318">
    <property type="entry name" value="TAT"/>
    <property type="match status" value="1"/>
</dbReference>
<evidence type="ECO:0000313" key="3">
    <source>
        <dbReference type="Proteomes" id="UP000198703"/>
    </source>
</evidence>
<dbReference type="InterPro" id="IPR050902">
    <property type="entry name" value="ABC_Transporter_SBP"/>
</dbReference>
<dbReference type="Pfam" id="PF01497">
    <property type="entry name" value="Peripla_BP_2"/>
    <property type="match status" value="1"/>
</dbReference>
<dbReference type="Proteomes" id="UP000198703">
    <property type="component" value="Unassembled WGS sequence"/>
</dbReference>
<proteinExistence type="predicted"/>
<dbReference type="InterPro" id="IPR006311">
    <property type="entry name" value="TAT_signal"/>
</dbReference>
<feature type="domain" description="Fe/B12 periplasmic-binding" evidence="1">
    <location>
        <begin position="36"/>
        <end position="293"/>
    </location>
</feature>